<proteinExistence type="predicted"/>
<protein>
    <submittedName>
        <fullName evidence="1">Uncharacterized protein</fullName>
    </submittedName>
</protein>
<gene>
    <name evidence="1" type="ORF">MLD38_008811</name>
</gene>
<name>A0ACB9RXG3_9MYRT</name>
<organism evidence="1 2">
    <name type="scientific">Melastoma candidum</name>
    <dbReference type="NCBI Taxonomy" id="119954"/>
    <lineage>
        <taxon>Eukaryota</taxon>
        <taxon>Viridiplantae</taxon>
        <taxon>Streptophyta</taxon>
        <taxon>Embryophyta</taxon>
        <taxon>Tracheophyta</taxon>
        <taxon>Spermatophyta</taxon>
        <taxon>Magnoliopsida</taxon>
        <taxon>eudicotyledons</taxon>
        <taxon>Gunneridae</taxon>
        <taxon>Pentapetalae</taxon>
        <taxon>rosids</taxon>
        <taxon>malvids</taxon>
        <taxon>Myrtales</taxon>
        <taxon>Melastomataceae</taxon>
        <taxon>Melastomatoideae</taxon>
        <taxon>Melastomateae</taxon>
        <taxon>Melastoma</taxon>
    </lineage>
</organism>
<evidence type="ECO:0000313" key="1">
    <source>
        <dbReference type="EMBL" id="KAI4382916.1"/>
    </source>
</evidence>
<evidence type="ECO:0000313" key="2">
    <source>
        <dbReference type="Proteomes" id="UP001057402"/>
    </source>
</evidence>
<comment type="caution">
    <text evidence="1">The sequence shown here is derived from an EMBL/GenBank/DDBJ whole genome shotgun (WGS) entry which is preliminary data.</text>
</comment>
<accession>A0ACB9RXG3</accession>
<sequence length="308" mass="34286">MANACPEGASSSHVNKLIRELLRGRELATQLQSLLSESPGDGKAVLAEQMLGEIMRSFSESISVMGSCGSPEASEGVMSGDSGESPKRPGSKEGRGCYKRRRGLQSPTVIAPTKEDGYAWRKYGQKEILNSKFPRCYYRCTHKYDQGCKATKQVQMMDDHPTMYQITYHGQHSCREIMRAPQMIPDLDPRESNVPGTHHHDSKPQTFHQDNRPSNPFPMCIKDEQREDSASDLTDCKSGLDQGFPDLPGFGNFSEPATDFSSWPLSDDSFGDFPATDFMSRYISINDEFHFACGKLDYSGISSPRELA</sequence>
<keyword evidence="2" id="KW-1185">Reference proteome</keyword>
<dbReference type="EMBL" id="CM042882">
    <property type="protein sequence ID" value="KAI4382916.1"/>
    <property type="molecule type" value="Genomic_DNA"/>
</dbReference>
<dbReference type="Proteomes" id="UP001057402">
    <property type="component" value="Chromosome 3"/>
</dbReference>
<reference evidence="2" key="1">
    <citation type="journal article" date="2023" name="Front. Plant Sci.">
        <title>Chromosomal-level genome assembly of Melastoma candidum provides insights into trichome evolution.</title>
        <authorList>
            <person name="Zhong Y."/>
            <person name="Wu W."/>
            <person name="Sun C."/>
            <person name="Zou P."/>
            <person name="Liu Y."/>
            <person name="Dai S."/>
            <person name="Zhou R."/>
        </authorList>
    </citation>
    <scope>NUCLEOTIDE SEQUENCE [LARGE SCALE GENOMIC DNA]</scope>
</reference>